<evidence type="ECO:0000259" key="2">
    <source>
        <dbReference type="Pfam" id="PF01408"/>
    </source>
</evidence>
<feature type="domain" description="Gfo/Idh/MocA-like oxidoreductase N-terminal" evidence="2">
    <location>
        <begin position="126"/>
        <end position="236"/>
    </location>
</feature>
<dbReference type="PANTHER" id="PTHR43377">
    <property type="entry name" value="BILIVERDIN REDUCTASE A"/>
    <property type="match status" value="1"/>
</dbReference>
<dbReference type="PANTHER" id="PTHR43377:SF8">
    <property type="entry name" value="BLR3664 PROTEIN"/>
    <property type="match status" value="1"/>
</dbReference>
<dbReference type="InterPro" id="IPR000683">
    <property type="entry name" value="Gfo/Idh/MocA-like_OxRdtase_N"/>
</dbReference>
<organism evidence="3 4">
    <name type="scientific">Pseudoclavibacter chungangensis</name>
    <dbReference type="NCBI Taxonomy" id="587635"/>
    <lineage>
        <taxon>Bacteria</taxon>
        <taxon>Bacillati</taxon>
        <taxon>Actinomycetota</taxon>
        <taxon>Actinomycetes</taxon>
        <taxon>Micrococcales</taxon>
        <taxon>Microbacteriaceae</taxon>
        <taxon>Pseudoclavibacter</taxon>
    </lineage>
</organism>
<proteinExistence type="predicted"/>
<keyword evidence="4" id="KW-1185">Reference proteome</keyword>
<dbReference type="OrthoDB" id="179913at2"/>
<dbReference type="Gene3D" id="3.30.360.10">
    <property type="entry name" value="Dihydrodipicolinate Reductase, domain 2"/>
    <property type="match status" value="1"/>
</dbReference>
<evidence type="ECO:0000256" key="1">
    <source>
        <dbReference type="SAM" id="MobiDB-lite"/>
    </source>
</evidence>
<feature type="region of interest" description="Disordered" evidence="1">
    <location>
        <begin position="1"/>
        <end position="77"/>
    </location>
</feature>
<dbReference type="RefSeq" id="WP_158042199.1">
    <property type="nucleotide sequence ID" value="NZ_JACCFV010000001.1"/>
</dbReference>
<dbReference type="Gene3D" id="3.40.50.720">
    <property type="entry name" value="NAD(P)-binding Rossmann-like Domain"/>
    <property type="match status" value="1"/>
</dbReference>
<dbReference type="InterPro" id="IPR036291">
    <property type="entry name" value="NAD(P)-bd_dom_sf"/>
</dbReference>
<evidence type="ECO:0000313" key="3">
    <source>
        <dbReference type="EMBL" id="KAB1651746.1"/>
    </source>
</evidence>
<dbReference type="Proteomes" id="UP000467240">
    <property type="component" value="Unassembled WGS sequence"/>
</dbReference>
<dbReference type="GO" id="GO:0000166">
    <property type="term" value="F:nucleotide binding"/>
    <property type="evidence" value="ECO:0007669"/>
    <property type="project" value="InterPro"/>
</dbReference>
<gene>
    <name evidence="3" type="ORF">F8O01_17625</name>
</gene>
<comment type="caution">
    <text evidence="3">The sequence shown here is derived from an EMBL/GenBank/DDBJ whole genome shotgun (WGS) entry which is preliminary data.</text>
</comment>
<protein>
    <submittedName>
        <fullName evidence="3">Gfo/Idh/MocA family oxidoreductase</fullName>
    </submittedName>
</protein>
<dbReference type="EMBL" id="WBJZ01000045">
    <property type="protein sequence ID" value="KAB1651746.1"/>
    <property type="molecule type" value="Genomic_DNA"/>
</dbReference>
<dbReference type="Pfam" id="PF01408">
    <property type="entry name" value="GFO_IDH_MocA"/>
    <property type="match status" value="1"/>
</dbReference>
<dbReference type="AlphaFoldDB" id="A0A7J5BLV3"/>
<sequence>MFVDTDPRTGGSEAHRHGSRSSTRSRSDTRSWVSRRARPRSGGQHRLVRRVGGFIGHRRGTPGSDRGDIERGRGPWTRQTIPAWRQPTEPVPRGRLERAESVPRAIDGAAVLGRADPCRRARDEVGVGILGAGPIGRTHAETVTATAGFARTAVTDPFDGGRVLAEAFGVRHHLDHHELPTANTVDAVIIAAPKQFHVPMALEFVAASIPVLVEKLVATSLEEALALVEASERSGVPGLGHHRRHYPVPRRAKQLTEAGRLRPFVVVDVTYFLSKPVECFDIARRRTAASGGAFLSNLIREIDLLRYLVREITDVTALASAATSGGSASRTRAH</sequence>
<name>A0A7J5BLV3_9MICO</name>
<dbReference type="InterPro" id="IPR051450">
    <property type="entry name" value="Gfo/Idh/MocA_Oxidoreductases"/>
</dbReference>
<evidence type="ECO:0000313" key="4">
    <source>
        <dbReference type="Proteomes" id="UP000467240"/>
    </source>
</evidence>
<feature type="compositionally biased region" description="Low complexity" evidence="1">
    <location>
        <begin position="20"/>
        <end position="32"/>
    </location>
</feature>
<accession>A0A7J5BLV3</accession>
<reference evidence="3 4" key="1">
    <citation type="submission" date="2019-09" db="EMBL/GenBank/DDBJ databases">
        <title>Phylogeny of genus Pseudoclavibacter and closely related genus.</title>
        <authorList>
            <person name="Li Y."/>
        </authorList>
    </citation>
    <scope>NUCLEOTIDE SEQUENCE [LARGE SCALE GENOMIC DNA]</scope>
    <source>
        <strain evidence="3 4">DSM 23821</strain>
    </source>
</reference>
<dbReference type="SUPFAM" id="SSF51735">
    <property type="entry name" value="NAD(P)-binding Rossmann-fold domains"/>
    <property type="match status" value="1"/>
</dbReference>